<evidence type="ECO:0000256" key="10">
    <source>
        <dbReference type="ARBA" id="ARBA00023180"/>
    </source>
</evidence>
<keyword evidence="9 11" id="KW-0675">Receptor</keyword>
<gene>
    <name evidence="12" type="ORF">ISN44_As09g003700</name>
</gene>
<evidence type="ECO:0000256" key="8">
    <source>
        <dbReference type="ARBA" id="ARBA00023136"/>
    </source>
</evidence>
<evidence type="ECO:0000256" key="6">
    <source>
        <dbReference type="ARBA" id="ARBA00022737"/>
    </source>
</evidence>
<feature type="non-terminal residue" evidence="12">
    <location>
        <position position="1"/>
    </location>
</feature>
<dbReference type="PANTHER" id="PTHR27004:SF454">
    <property type="entry name" value="RECEPTOR-LIKE PROTEIN 30"/>
    <property type="match status" value="1"/>
</dbReference>
<dbReference type="PANTHER" id="PTHR27004">
    <property type="entry name" value="RECEPTOR-LIKE PROTEIN 12 ISOFORM X1"/>
    <property type="match status" value="1"/>
</dbReference>
<evidence type="ECO:0000256" key="7">
    <source>
        <dbReference type="ARBA" id="ARBA00022989"/>
    </source>
</evidence>
<comment type="caution">
    <text evidence="12">The sequence shown here is derived from an EMBL/GenBank/DDBJ whole genome shotgun (WGS) entry which is preliminary data.</text>
</comment>
<dbReference type="InterPro" id="IPR001611">
    <property type="entry name" value="Leu-rich_rpt"/>
</dbReference>
<comment type="subcellular location">
    <subcellularLocation>
        <location evidence="1 11">Cell membrane</location>
        <topology evidence="1 11">Single-pass type I membrane protein</topology>
    </subcellularLocation>
</comment>
<dbReference type="AlphaFoldDB" id="A0A8T2AG16"/>
<keyword evidence="8 11" id="KW-0472">Membrane</keyword>
<keyword evidence="10 11" id="KW-0325">Glycoprotein</keyword>
<keyword evidence="4 11" id="KW-0433">Leucine-rich repeat</keyword>
<dbReference type="EMBL" id="JAEFBJ010000009">
    <property type="protein sequence ID" value="KAG7571974.1"/>
    <property type="molecule type" value="Genomic_DNA"/>
</dbReference>
<keyword evidence="13" id="KW-1185">Reference proteome</keyword>
<accession>A0A8T2AG16</accession>
<organism evidence="12 13">
    <name type="scientific">Arabidopsis suecica</name>
    <name type="common">Swedish thale-cress</name>
    <name type="synonym">Cardaminopsis suecica</name>
    <dbReference type="NCBI Taxonomy" id="45249"/>
    <lineage>
        <taxon>Eukaryota</taxon>
        <taxon>Viridiplantae</taxon>
        <taxon>Streptophyta</taxon>
        <taxon>Embryophyta</taxon>
        <taxon>Tracheophyta</taxon>
        <taxon>Spermatophyta</taxon>
        <taxon>Magnoliopsida</taxon>
        <taxon>eudicotyledons</taxon>
        <taxon>Gunneridae</taxon>
        <taxon>Pentapetalae</taxon>
        <taxon>rosids</taxon>
        <taxon>malvids</taxon>
        <taxon>Brassicales</taxon>
        <taxon>Brassicaceae</taxon>
        <taxon>Camelineae</taxon>
        <taxon>Arabidopsis</taxon>
    </lineage>
</organism>
<evidence type="ECO:0000256" key="9">
    <source>
        <dbReference type="ARBA" id="ARBA00023170"/>
    </source>
</evidence>
<sequence>YISSMEIVHKGVDIEFEKIRTDFVAIDFSRNRFYGKIPESIGLLKGLRFLNLSNNAFTSNIPQSLANMTNLEALDLSRNQLSGQIPRDLGELSFLSTMNFAHNKLEGPIPHGAQFQSQNCSSFMDNPKLYGLDNICIKTHVPNPRPQELEEVSEPEEEQVINWIAAAIAYGPGVFCGLVIGHIFISHKHEWFMEKFCRNKPRVVIRSAR</sequence>
<evidence type="ECO:0000256" key="2">
    <source>
        <dbReference type="ARBA" id="ARBA00009592"/>
    </source>
</evidence>
<evidence type="ECO:0000256" key="3">
    <source>
        <dbReference type="ARBA" id="ARBA00022475"/>
    </source>
</evidence>
<keyword evidence="6 11" id="KW-0677">Repeat</keyword>
<evidence type="ECO:0000256" key="5">
    <source>
        <dbReference type="ARBA" id="ARBA00022692"/>
    </source>
</evidence>
<keyword evidence="11" id="KW-0732">Signal</keyword>
<dbReference type="Pfam" id="PF00560">
    <property type="entry name" value="LRR_1"/>
    <property type="match status" value="2"/>
</dbReference>
<dbReference type="GO" id="GO:0005886">
    <property type="term" value="C:plasma membrane"/>
    <property type="evidence" value="ECO:0007669"/>
    <property type="project" value="UniProtKB-SubCell"/>
</dbReference>
<evidence type="ECO:0000256" key="11">
    <source>
        <dbReference type="RuleBase" id="RU369023"/>
    </source>
</evidence>
<reference evidence="12 13" key="1">
    <citation type="submission" date="2020-12" db="EMBL/GenBank/DDBJ databases">
        <title>Concerted genomic and epigenomic changes stabilize Arabidopsis allopolyploids.</title>
        <authorList>
            <person name="Chen Z."/>
        </authorList>
    </citation>
    <scope>NUCLEOTIDE SEQUENCE [LARGE SCALE GENOMIC DNA]</scope>
    <source>
        <strain evidence="12">As9502</strain>
        <tissue evidence="12">Leaf</tissue>
    </source>
</reference>
<dbReference type="Proteomes" id="UP000694251">
    <property type="component" value="Chromosome 9"/>
</dbReference>
<evidence type="ECO:0000313" key="12">
    <source>
        <dbReference type="EMBL" id="KAG7571974.1"/>
    </source>
</evidence>
<evidence type="ECO:0000313" key="13">
    <source>
        <dbReference type="Proteomes" id="UP000694251"/>
    </source>
</evidence>
<evidence type="ECO:0000256" key="1">
    <source>
        <dbReference type="ARBA" id="ARBA00004251"/>
    </source>
</evidence>
<keyword evidence="3 11" id="KW-1003">Cell membrane</keyword>
<dbReference type="FunFam" id="3.80.10.10:FF:000111">
    <property type="entry name" value="LRR receptor-like serine/threonine-protein kinase ERECTA"/>
    <property type="match status" value="1"/>
</dbReference>
<keyword evidence="7 11" id="KW-1133">Transmembrane helix</keyword>
<feature type="transmembrane region" description="Helical" evidence="11">
    <location>
        <begin position="163"/>
        <end position="185"/>
    </location>
</feature>
<evidence type="ECO:0000256" key="4">
    <source>
        <dbReference type="ARBA" id="ARBA00022614"/>
    </source>
</evidence>
<protein>
    <recommendedName>
        <fullName evidence="11">Receptor like protein</fullName>
        <shortName evidence="11">AtRLP</shortName>
    </recommendedName>
</protein>
<dbReference type="OrthoDB" id="1109541at2759"/>
<comment type="similarity">
    <text evidence="2 11">Belongs to the RLP family.</text>
</comment>
<comment type="function">
    <text evidence="11">Involved in perception of extracellular signals.</text>
</comment>
<name>A0A8T2AG16_ARASU</name>
<proteinExistence type="inferred from homology"/>
<keyword evidence="5 11" id="KW-0812">Transmembrane</keyword>